<evidence type="ECO:0000313" key="2">
    <source>
        <dbReference type="EMBL" id="EKN13539.1"/>
    </source>
</evidence>
<evidence type="ECO:0000313" key="3">
    <source>
        <dbReference type="Proteomes" id="UP000001218"/>
    </source>
</evidence>
<evidence type="ECO:0000256" key="1">
    <source>
        <dbReference type="SAM" id="Phobius"/>
    </source>
</evidence>
<dbReference type="AlphaFoldDB" id="K5ZCZ5"/>
<name>K5ZCZ5_9BACT</name>
<comment type="caution">
    <text evidence="2">The sequence shown here is derived from an EMBL/GenBank/DDBJ whole genome shotgun (WGS) entry which is preliminary data.</text>
</comment>
<keyword evidence="1" id="KW-1133">Transmembrane helix</keyword>
<accession>K5ZCZ5</accession>
<dbReference type="EMBL" id="AGZP01000009">
    <property type="protein sequence ID" value="EKN13539.1"/>
    <property type="molecule type" value="Genomic_DNA"/>
</dbReference>
<dbReference type="HOGENOM" id="CLU_2881813_0_0_10"/>
<feature type="transmembrane region" description="Helical" evidence="1">
    <location>
        <begin position="20"/>
        <end position="40"/>
    </location>
</feature>
<organism evidence="2 3">
    <name type="scientific">Parabacteroides johnsonii CL02T12C29</name>
    <dbReference type="NCBI Taxonomy" id="999419"/>
    <lineage>
        <taxon>Bacteria</taxon>
        <taxon>Pseudomonadati</taxon>
        <taxon>Bacteroidota</taxon>
        <taxon>Bacteroidia</taxon>
        <taxon>Bacteroidales</taxon>
        <taxon>Tannerellaceae</taxon>
        <taxon>Parabacteroides</taxon>
    </lineage>
</organism>
<reference evidence="2 3" key="1">
    <citation type="submission" date="2012-02" db="EMBL/GenBank/DDBJ databases">
        <title>The Genome Sequence of Parabacteroides johnsonii CL02T12C29.</title>
        <authorList>
            <consortium name="The Broad Institute Genome Sequencing Platform"/>
            <person name="Earl A."/>
            <person name="Ward D."/>
            <person name="Feldgarden M."/>
            <person name="Gevers D."/>
            <person name="Zitomersky N.L."/>
            <person name="Coyne M.J."/>
            <person name="Comstock L.E."/>
            <person name="Young S.K."/>
            <person name="Zeng Q."/>
            <person name="Gargeya S."/>
            <person name="Fitzgerald M."/>
            <person name="Haas B."/>
            <person name="Abouelleil A."/>
            <person name="Alvarado L."/>
            <person name="Arachchi H.M."/>
            <person name="Berlin A."/>
            <person name="Chapman S.B."/>
            <person name="Gearin G."/>
            <person name="Goldberg J."/>
            <person name="Griggs A."/>
            <person name="Gujja S."/>
            <person name="Hansen M."/>
            <person name="Heiman D."/>
            <person name="Howarth C."/>
            <person name="Larimer J."/>
            <person name="Lui A."/>
            <person name="MacDonald P.J.P."/>
            <person name="McCowen C."/>
            <person name="Montmayeur A."/>
            <person name="Murphy C."/>
            <person name="Neiman D."/>
            <person name="Pearson M."/>
            <person name="Priest M."/>
            <person name="Roberts A."/>
            <person name="Saif S."/>
            <person name="Shea T."/>
            <person name="Sisk P."/>
            <person name="Stolte C."/>
            <person name="Sykes S."/>
            <person name="Wortman J."/>
            <person name="Nusbaum C."/>
            <person name="Birren B."/>
        </authorList>
    </citation>
    <scope>NUCLEOTIDE SEQUENCE [LARGE SCALE GENOMIC DNA]</scope>
    <source>
        <strain evidence="2 3">CL02T12C29</strain>
    </source>
</reference>
<keyword evidence="1" id="KW-0472">Membrane</keyword>
<gene>
    <name evidence="2" type="ORF">HMPREF1077_00841</name>
</gene>
<dbReference type="Proteomes" id="UP000001218">
    <property type="component" value="Unassembled WGS sequence"/>
</dbReference>
<sequence>MCSDVLNSFYEKYFKKTISYISKFGHIVIFHYFCTVPINLSKLSRTANSSRWIKRWTMKYLAN</sequence>
<proteinExistence type="predicted"/>
<keyword evidence="1" id="KW-0812">Transmembrane</keyword>
<protein>
    <submittedName>
        <fullName evidence="2">Uncharacterized protein</fullName>
    </submittedName>
</protein>